<feature type="non-terminal residue" evidence="2">
    <location>
        <position position="1"/>
    </location>
</feature>
<sequence>RKGMQEAGAKDNEILMFSELLGSESVFLTANADTVYFIGIIDLSSGPMVIETPPQALGIFDDMWWRWIIDFGLPGPDRGEGGRFLLVPPNYDGALPDSGYHIGHSRTTRAFMLGRSFINENPGMDPAPTVELIKRTTKIYPYAQGGFGTPIATLLEGTVRPASPAELPETVFVEASGTAFNTIPPNDFGFYELLNELVQEQPAGSTEIELMGELAAIGIVKGEPFAPDERMRRVL</sequence>
<dbReference type="Gene3D" id="1.10.3360.10">
    <property type="entry name" value="VPA0735-like domain"/>
    <property type="match status" value="1"/>
</dbReference>
<dbReference type="Gene3D" id="2.60.40.1610">
    <property type="entry name" value="Domain of unknown function DUF1254"/>
    <property type="match status" value="1"/>
</dbReference>
<evidence type="ECO:0000313" key="2">
    <source>
        <dbReference type="EMBL" id="MDA0167443.1"/>
    </source>
</evidence>
<reference evidence="2" key="1">
    <citation type="submission" date="2022-10" db="EMBL/GenBank/DDBJ databases">
        <title>The WGS of Solirubrobacter ginsenosidimutans DSM 21036.</title>
        <authorList>
            <person name="Jiang Z."/>
        </authorList>
    </citation>
    <scope>NUCLEOTIDE SEQUENCE</scope>
    <source>
        <strain evidence="2">DSM 21036</strain>
    </source>
</reference>
<comment type="caution">
    <text evidence="2">The sequence shown here is derived from an EMBL/GenBank/DDBJ whole genome shotgun (WGS) entry which is preliminary data.</text>
</comment>
<keyword evidence="3" id="KW-1185">Reference proteome</keyword>
<dbReference type="InterPro" id="IPR037050">
    <property type="entry name" value="DUF1254_sf"/>
</dbReference>
<dbReference type="PANTHER" id="PTHR36509:SF3">
    <property type="entry name" value="SIGNAL PEPTIDE PROTEIN"/>
    <property type="match status" value="1"/>
</dbReference>
<dbReference type="Pfam" id="PF06863">
    <property type="entry name" value="DUF1254"/>
    <property type="match status" value="1"/>
</dbReference>
<feature type="domain" description="DUF1254" evidence="1">
    <location>
        <begin position="12"/>
        <end position="141"/>
    </location>
</feature>
<evidence type="ECO:0000259" key="1">
    <source>
        <dbReference type="Pfam" id="PF06863"/>
    </source>
</evidence>
<gene>
    <name evidence="2" type="ORF">OM076_44705</name>
</gene>
<dbReference type="EMBL" id="JAPDOD010000141">
    <property type="protein sequence ID" value="MDA0167443.1"/>
    <property type="molecule type" value="Genomic_DNA"/>
</dbReference>
<dbReference type="SUPFAM" id="SSF160935">
    <property type="entry name" value="VPA0735-like"/>
    <property type="match status" value="1"/>
</dbReference>
<feature type="non-terminal residue" evidence="2">
    <location>
        <position position="235"/>
    </location>
</feature>
<evidence type="ECO:0000313" key="3">
    <source>
        <dbReference type="Proteomes" id="UP001149140"/>
    </source>
</evidence>
<dbReference type="PANTHER" id="PTHR36509">
    <property type="entry name" value="BLL3101 PROTEIN"/>
    <property type="match status" value="1"/>
</dbReference>
<dbReference type="AlphaFoldDB" id="A0A9X3SC20"/>
<dbReference type="Proteomes" id="UP001149140">
    <property type="component" value="Unassembled WGS sequence"/>
</dbReference>
<accession>A0A9X3SC20</accession>
<dbReference type="RefSeq" id="WP_270046768.1">
    <property type="nucleotide sequence ID" value="NZ_JAPDOD010000141.1"/>
</dbReference>
<proteinExistence type="predicted"/>
<protein>
    <submittedName>
        <fullName evidence="2">DUF1254 domain-containing protein</fullName>
    </submittedName>
</protein>
<name>A0A9X3SC20_9ACTN</name>
<organism evidence="2 3">
    <name type="scientific">Solirubrobacter ginsenosidimutans</name>
    <dbReference type="NCBI Taxonomy" id="490573"/>
    <lineage>
        <taxon>Bacteria</taxon>
        <taxon>Bacillati</taxon>
        <taxon>Actinomycetota</taxon>
        <taxon>Thermoleophilia</taxon>
        <taxon>Solirubrobacterales</taxon>
        <taxon>Solirubrobacteraceae</taxon>
        <taxon>Solirubrobacter</taxon>
    </lineage>
</organism>
<dbReference type="InterPro" id="IPR010679">
    <property type="entry name" value="DUF1254"/>
</dbReference>